<reference evidence="1 2" key="1">
    <citation type="submission" date="2019-07" db="EMBL/GenBank/DDBJ databases">
        <title>WGS assembly of Gossypium tomentosum.</title>
        <authorList>
            <person name="Chen Z.J."/>
            <person name="Sreedasyam A."/>
            <person name="Ando A."/>
            <person name="Song Q."/>
            <person name="De L."/>
            <person name="Hulse-Kemp A."/>
            <person name="Ding M."/>
            <person name="Ye W."/>
            <person name="Kirkbride R."/>
            <person name="Jenkins J."/>
            <person name="Plott C."/>
            <person name="Lovell J."/>
            <person name="Lin Y.-M."/>
            <person name="Vaughn R."/>
            <person name="Liu B."/>
            <person name="Li W."/>
            <person name="Simpson S."/>
            <person name="Scheffler B."/>
            <person name="Saski C."/>
            <person name="Grover C."/>
            <person name="Hu G."/>
            <person name="Conover J."/>
            <person name="Carlson J."/>
            <person name="Shu S."/>
            <person name="Boston L."/>
            <person name="Williams M."/>
            <person name="Peterson D."/>
            <person name="Mcgee K."/>
            <person name="Jones D."/>
            <person name="Wendel J."/>
            <person name="Stelly D."/>
            <person name="Grimwood J."/>
            <person name="Schmutz J."/>
        </authorList>
    </citation>
    <scope>NUCLEOTIDE SEQUENCE [LARGE SCALE GENOMIC DNA]</scope>
    <source>
        <strain evidence="1">7179.01</strain>
    </source>
</reference>
<keyword evidence="2" id="KW-1185">Reference proteome</keyword>
<organism evidence="1 2">
    <name type="scientific">Gossypium tomentosum</name>
    <name type="common">Hawaiian cotton</name>
    <name type="synonym">Gossypium sandvicense</name>
    <dbReference type="NCBI Taxonomy" id="34277"/>
    <lineage>
        <taxon>Eukaryota</taxon>
        <taxon>Viridiplantae</taxon>
        <taxon>Streptophyta</taxon>
        <taxon>Embryophyta</taxon>
        <taxon>Tracheophyta</taxon>
        <taxon>Spermatophyta</taxon>
        <taxon>Magnoliopsida</taxon>
        <taxon>eudicotyledons</taxon>
        <taxon>Gunneridae</taxon>
        <taxon>Pentapetalae</taxon>
        <taxon>rosids</taxon>
        <taxon>malvids</taxon>
        <taxon>Malvales</taxon>
        <taxon>Malvaceae</taxon>
        <taxon>Malvoideae</taxon>
        <taxon>Gossypium</taxon>
    </lineage>
</organism>
<dbReference type="EMBL" id="CM017619">
    <property type="protein sequence ID" value="TYI06810.1"/>
    <property type="molecule type" value="Genomic_DNA"/>
</dbReference>
<evidence type="ECO:0000313" key="1">
    <source>
        <dbReference type="EMBL" id="TYI06810.1"/>
    </source>
</evidence>
<name>A0A5D2NWU7_GOSTO</name>
<proteinExistence type="predicted"/>
<dbReference type="Proteomes" id="UP000322667">
    <property type="component" value="Chromosome A10"/>
</dbReference>
<dbReference type="AlphaFoldDB" id="A0A5D2NWU7"/>
<sequence length="53" mass="6188">MPSFIGDGGLNLPTTAQTERKVRRRGQLWWCTGMLTWRWRQQLALGRPRVTFG</sequence>
<protein>
    <submittedName>
        <fullName evidence="1">Uncharacterized protein</fullName>
    </submittedName>
</protein>
<evidence type="ECO:0000313" key="2">
    <source>
        <dbReference type="Proteomes" id="UP000322667"/>
    </source>
</evidence>
<gene>
    <name evidence="1" type="ORF">ES332_A10G184800v1</name>
</gene>
<accession>A0A5D2NWU7</accession>